<feature type="repeat" description="WD" evidence="7">
    <location>
        <begin position="276"/>
        <end position="308"/>
    </location>
</feature>
<dbReference type="InterPro" id="IPR051733">
    <property type="entry name" value="WD_repeat_DCAF13/WDSOF1"/>
</dbReference>
<dbReference type="Pfam" id="PF00400">
    <property type="entry name" value="WD40"/>
    <property type="match status" value="3"/>
</dbReference>
<keyword evidence="10" id="KW-1185">Reference proteome</keyword>
<dbReference type="PROSITE" id="PS50082">
    <property type="entry name" value="WD_REPEATS_2"/>
    <property type="match status" value="3"/>
</dbReference>
<dbReference type="InterPro" id="IPR001680">
    <property type="entry name" value="WD40_rpt"/>
</dbReference>
<dbReference type="PROSITE" id="PS50294">
    <property type="entry name" value="WD_REPEATS_REGION"/>
    <property type="match status" value="1"/>
</dbReference>
<comment type="subcellular location">
    <subcellularLocation>
        <location evidence="1">Nucleus</location>
        <location evidence="1">Nucleolus</location>
    </subcellularLocation>
</comment>
<evidence type="ECO:0000313" key="9">
    <source>
        <dbReference type="EMBL" id="OAG31538.1"/>
    </source>
</evidence>
<evidence type="ECO:0000256" key="5">
    <source>
        <dbReference type="ARBA" id="ARBA00023242"/>
    </source>
</evidence>
<evidence type="ECO:0000256" key="3">
    <source>
        <dbReference type="ARBA" id="ARBA00022574"/>
    </source>
</evidence>
<dbReference type="Pfam" id="PF04158">
    <property type="entry name" value="Sof1"/>
    <property type="match status" value="1"/>
</dbReference>
<organism evidence="9 10">
    <name type="scientific">Nematocida displodere</name>
    <dbReference type="NCBI Taxonomy" id="1805483"/>
    <lineage>
        <taxon>Eukaryota</taxon>
        <taxon>Fungi</taxon>
        <taxon>Fungi incertae sedis</taxon>
        <taxon>Microsporidia</taxon>
        <taxon>Nematocida</taxon>
    </lineage>
</organism>
<dbReference type="EMBL" id="LTDL01000014">
    <property type="protein sequence ID" value="OAG31538.1"/>
    <property type="molecule type" value="Genomic_DNA"/>
</dbReference>
<evidence type="ECO:0000256" key="2">
    <source>
        <dbReference type="ARBA" id="ARBA00005649"/>
    </source>
</evidence>
<feature type="repeat" description="WD" evidence="7">
    <location>
        <begin position="327"/>
        <end position="361"/>
    </location>
</feature>
<dbReference type="GO" id="GO:0032040">
    <property type="term" value="C:small-subunit processome"/>
    <property type="evidence" value="ECO:0007669"/>
    <property type="project" value="TreeGrafter"/>
</dbReference>
<feature type="repeat" description="WD" evidence="7">
    <location>
        <begin position="57"/>
        <end position="91"/>
    </location>
</feature>
<evidence type="ECO:0000256" key="6">
    <source>
        <dbReference type="ARBA" id="ARBA00023274"/>
    </source>
</evidence>
<dbReference type="PANTHER" id="PTHR22851:SF0">
    <property type="entry name" value="DDB1- AND CUL4-ASSOCIATED FACTOR 13"/>
    <property type="match status" value="1"/>
</dbReference>
<keyword evidence="3 7" id="KW-0853">WD repeat</keyword>
<reference evidence="9 10" key="1">
    <citation type="submission" date="2016-02" db="EMBL/GenBank/DDBJ databases">
        <title>Discovery of a natural microsporidian pathogen with a broad tissue tropism in Caenorhabditis elegans.</title>
        <authorList>
            <person name="Luallen R.J."/>
            <person name="Reinke A.W."/>
            <person name="Tong L."/>
            <person name="Botts M.R."/>
            <person name="Felix M.-A."/>
            <person name="Troemel E.R."/>
        </authorList>
    </citation>
    <scope>NUCLEOTIDE SEQUENCE [LARGE SCALE GENOMIC DNA]</scope>
    <source>
        <strain evidence="9 10">JUm2807</strain>
    </source>
</reference>
<evidence type="ECO:0000256" key="1">
    <source>
        <dbReference type="ARBA" id="ARBA00004604"/>
    </source>
</evidence>
<dbReference type="SUPFAM" id="SSF50978">
    <property type="entry name" value="WD40 repeat-like"/>
    <property type="match status" value="1"/>
</dbReference>
<dbReference type="Gene3D" id="2.130.10.10">
    <property type="entry name" value="YVTN repeat-like/Quinoprotein amine dehydrogenase"/>
    <property type="match status" value="2"/>
</dbReference>
<accession>A0A177EI33</accession>
<protein>
    <submittedName>
        <fullName evidence="9">WD repeat and SOF domain-containing protein 1</fullName>
    </submittedName>
</protein>
<proteinExistence type="inferred from homology"/>
<keyword evidence="6" id="KW-0687">Ribonucleoprotein</keyword>
<evidence type="ECO:0000259" key="8">
    <source>
        <dbReference type="Pfam" id="PF04158"/>
    </source>
</evidence>
<dbReference type="InterPro" id="IPR036322">
    <property type="entry name" value="WD40_repeat_dom_sf"/>
</dbReference>
<dbReference type="RefSeq" id="XP_067545139.1">
    <property type="nucleotide sequence ID" value="XM_067687431.1"/>
</dbReference>
<keyword evidence="5" id="KW-0539">Nucleus</keyword>
<dbReference type="Proteomes" id="UP000185944">
    <property type="component" value="Unassembled WGS sequence"/>
</dbReference>
<dbReference type="OrthoDB" id="10249065at2759"/>
<dbReference type="STRING" id="1805483.A0A177EI33"/>
<feature type="domain" description="Sof1-like protein" evidence="8">
    <location>
        <begin position="355"/>
        <end position="424"/>
    </location>
</feature>
<sequence>MSILRVRTLDRGENGQRPTQNVTKIENTQNERQKEYIRAVKEVKLDYLFSKPFVCSLGGHKEGITRIVKSPTDNNVIASVSYEGGIHVWDLCARTSIEYIHKKGHTTNAVAFLQDKLMYSYKNNIVLKDINGLTKNSTKTETEFLSKNAVLDIAPGKDDGFFVSTVEGIEVFDKERIKPVATYKSDRQCTRLLWNKQLEWLVYSVESNQVVGYDTRTGSREFAVTAGSEVNAISIDPSQTNHFAAALNSGEIRVYNIAFIKPNPEKAYETSFARVFRGHASPTLDLEYSMNGKHLVTGSLDRTVRVFNNDLYHNQENIYHNRRMLGVNAVCCTNDNNYVISGSVDANLRVWKLDATRSLKVLSHREEESRLAGALLMEKYRDVQELSALKRHKVVPKRLKGEMRNRYHHVQSVKRKERNVREFNGPSG</sequence>
<evidence type="ECO:0000256" key="7">
    <source>
        <dbReference type="PROSITE-ProRule" id="PRU00221"/>
    </source>
</evidence>
<dbReference type="AlphaFoldDB" id="A0A177EI33"/>
<comment type="caution">
    <text evidence="9">The sequence shown here is derived from an EMBL/GenBank/DDBJ whole genome shotgun (WGS) entry which is preliminary data.</text>
</comment>
<dbReference type="GeneID" id="93646363"/>
<dbReference type="SMART" id="SM00320">
    <property type="entry name" value="WD40"/>
    <property type="match status" value="5"/>
</dbReference>
<dbReference type="GO" id="GO:0000462">
    <property type="term" value="P:maturation of SSU-rRNA from tricistronic rRNA transcript (SSU-rRNA, 5.8S rRNA, LSU-rRNA)"/>
    <property type="evidence" value="ECO:0007669"/>
    <property type="project" value="TreeGrafter"/>
</dbReference>
<dbReference type="InterPro" id="IPR007287">
    <property type="entry name" value="Sof1"/>
</dbReference>
<name>A0A177EI33_9MICR</name>
<keyword evidence="4" id="KW-0677">Repeat</keyword>
<gene>
    <name evidence="9" type="ORF">NEDG_00013</name>
</gene>
<evidence type="ECO:0000313" key="10">
    <source>
        <dbReference type="Proteomes" id="UP000185944"/>
    </source>
</evidence>
<evidence type="ECO:0000256" key="4">
    <source>
        <dbReference type="ARBA" id="ARBA00022737"/>
    </source>
</evidence>
<comment type="similarity">
    <text evidence="2">Belongs to the WD repeat DCAF13/WDSOF1 family.</text>
</comment>
<dbReference type="InterPro" id="IPR015943">
    <property type="entry name" value="WD40/YVTN_repeat-like_dom_sf"/>
</dbReference>
<dbReference type="PANTHER" id="PTHR22851">
    <property type="entry name" value="U3 SMALL NUCLEOLAR RNA U3 SNORNA ASSOCIATED PROTEIN"/>
    <property type="match status" value="1"/>
</dbReference>
<dbReference type="VEuPathDB" id="MicrosporidiaDB:NEDG_00013"/>